<dbReference type="GO" id="GO:0005634">
    <property type="term" value="C:nucleus"/>
    <property type="evidence" value="ECO:0007669"/>
    <property type="project" value="TreeGrafter"/>
</dbReference>
<evidence type="ECO:0000256" key="7">
    <source>
        <dbReference type="ARBA" id="ARBA00039844"/>
    </source>
</evidence>
<name>A0A974CUK8_XENLA</name>
<dbReference type="Pfam" id="PF00010">
    <property type="entry name" value="HLH"/>
    <property type="match status" value="1"/>
</dbReference>
<dbReference type="CTD" id="100216477"/>
<dbReference type="SUPFAM" id="SSF47459">
    <property type="entry name" value="HLH, helix-loop-helix DNA-binding domain"/>
    <property type="match status" value="1"/>
</dbReference>
<dbReference type="KEGG" id="xla:100216477"/>
<feature type="compositionally biased region" description="Low complexity" evidence="8">
    <location>
        <begin position="41"/>
        <end position="66"/>
    </location>
</feature>
<keyword evidence="5" id="KW-0804">Transcription</keyword>
<dbReference type="OrthoDB" id="10063280at2759"/>
<keyword evidence="1" id="KW-0217">Developmental protein</keyword>
<dbReference type="GO" id="GO:0000981">
    <property type="term" value="F:DNA-binding transcription factor activity, RNA polymerase II-specific"/>
    <property type="evidence" value="ECO:0007669"/>
    <property type="project" value="TreeGrafter"/>
</dbReference>
<dbReference type="PANTHER" id="PTHR20937:SF4">
    <property type="entry name" value="MESOGENIN-1"/>
    <property type="match status" value="1"/>
</dbReference>
<dbReference type="InterPro" id="IPR036638">
    <property type="entry name" value="HLH_DNA-bd_sf"/>
</dbReference>
<sequence>METLHHPLVKMEEDYALNSDCEPNSSYMARTWDWKSHDESYSLSQTPSPQSLSPSASYESPYSSSPHTGQGLEEMPFSYSLLQYPTLCHGDNRDLTKKDHGHKTSMTTQRRRKASEREKLRMRSIAEALHTLRNNLPPMYSEGRQPLTKIQTLKCTISYISELTNLLQCSKRA</sequence>
<evidence type="ECO:0000259" key="9">
    <source>
        <dbReference type="PROSITE" id="PS50888"/>
    </source>
</evidence>
<dbReference type="GO" id="GO:0046983">
    <property type="term" value="F:protein dimerization activity"/>
    <property type="evidence" value="ECO:0007669"/>
    <property type="project" value="InterPro"/>
</dbReference>
<evidence type="ECO:0000256" key="6">
    <source>
        <dbReference type="ARBA" id="ARBA00023242"/>
    </source>
</evidence>
<feature type="region of interest" description="Disordered" evidence="8">
    <location>
        <begin position="91"/>
        <end position="117"/>
    </location>
</feature>
<accession>A0A974CUK8</accession>
<evidence type="ECO:0000256" key="3">
    <source>
        <dbReference type="ARBA" id="ARBA00023015"/>
    </source>
</evidence>
<dbReference type="AGR" id="Xenbase:XB-GENE-6251945"/>
<evidence type="ECO:0000313" key="11">
    <source>
        <dbReference type="Proteomes" id="UP000694892"/>
    </source>
</evidence>
<evidence type="ECO:0000313" key="12">
    <source>
        <dbReference type="Xenbase" id="XB-GENE-6251945"/>
    </source>
</evidence>
<proteinExistence type="predicted"/>
<dbReference type="EMBL" id="CM004475">
    <property type="protein sequence ID" value="OCT79011.1"/>
    <property type="molecule type" value="Genomic_DNA"/>
</dbReference>
<keyword evidence="2" id="KW-0221">Differentiation</keyword>
<organism evidence="10 11">
    <name type="scientific">Xenopus laevis</name>
    <name type="common">African clawed frog</name>
    <dbReference type="NCBI Taxonomy" id="8355"/>
    <lineage>
        <taxon>Eukaryota</taxon>
        <taxon>Metazoa</taxon>
        <taxon>Chordata</taxon>
        <taxon>Craniata</taxon>
        <taxon>Vertebrata</taxon>
        <taxon>Euteleostomi</taxon>
        <taxon>Amphibia</taxon>
        <taxon>Batrachia</taxon>
        <taxon>Anura</taxon>
        <taxon>Pipoidea</taxon>
        <taxon>Pipidae</taxon>
        <taxon>Xenopodinae</taxon>
        <taxon>Xenopus</taxon>
        <taxon>Xenopus</taxon>
    </lineage>
</organism>
<keyword evidence="3" id="KW-0805">Transcription regulation</keyword>
<dbReference type="InterPro" id="IPR011598">
    <property type="entry name" value="bHLH_dom"/>
</dbReference>
<dbReference type="GO" id="GO:0030154">
    <property type="term" value="P:cell differentiation"/>
    <property type="evidence" value="ECO:0007669"/>
    <property type="project" value="UniProtKB-KW"/>
</dbReference>
<evidence type="ECO:0000256" key="2">
    <source>
        <dbReference type="ARBA" id="ARBA00022782"/>
    </source>
</evidence>
<dbReference type="GO" id="GO:0001707">
    <property type="term" value="P:mesoderm formation"/>
    <property type="evidence" value="ECO:0007669"/>
    <property type="project" value="TreeGrafter"/>
</dbReference>
<dbReference type="OMA" id="SSYMART"/>
<dbReference type="GO" id="GO:0000978">
    <property type="term" value="F:RNA polymerase II cis-regulatory region sequence-specific DNA binding"/>
    <property type="evidence" value="ECO:0007669"/>
    <property type="project" value="TreeGrafter"/>
</dbReference>
<evidence type="ECO:0000256" key="5">
    <source>
        <dbReference type="ARBA" id="ARBA00023163"/>
    </source>
</evidence>
<feature type="compositionally biased region" description="Basic residues" evidence="8">
    <location>
        <begin position="99"/>
        <end position="114"/>
    </location>
</feature>
<dbReference type="Gene3D" id="4.10.280.10">
    <property type="entry name" value="Helix-loop-helix DNA-binding domain"/>
    <property type="match status" value="1"/>
</dbReference>
<keyword evidence="4" id="KW-0238">DNA-binding</keyword>
<protein>
    <recommendedName>
        <fullName evidence="7">Mesogenin-1</fullName>
    </recommendedName>
</protein>
<dbReference type="SMART" id="SM00353">
    <property type="entry name" value="HLH"/>
    <property type="match status" value="1"/>
</dbReference>
<feature type="domain" description="BHLH" evidence="9">
    <location>
        <begin position="109"/>
        <end position="163"/>
    </location>
</feature>
<dbReference type="GeneID" id="100216477"/>
<reference evidence="11" key="1">
    <citation type="journal article" date="2016" name="Nature">
        <title>Genome evolution in the allotetraploid frog Xenopus laevis.</title>
        <authorList>
            <person name="Session A.M."/>
            <person name="Uno Y."/>
            <person name="Kwon T."/>
            <person name="Chapman J.A."/>
            <person name="Toyoda A."/>
            <person name="Takahashi S."/>
            <person name="Fukui A."/>
            <person name="Hikosaka A."/>
            <person name="Suzuki A."/>
            <person name="Kondo M."/>
            <person name="van Heeringen S.J."/>
            <person name="Quigley I."/>
            <person name="Heinz S."/>
            <person name="Ogino H."/>
            <person name="Ochi H."/>
            <person name="Hellsten U."/>
            <person name="Lyons J.B."/>
            <person name="Simakov O."/>
            <person name="Putnam N."/>
            <person name="Stites J."/>
            <person name="Kuroki Y."/>
            <person name="Tanaka T."/>
            <person name="Michiue T."/>
            <person name="Watanabe M."/>
            <person name="Bogdanovic O."/>
            <person name="Lister R."/>
            <person name="Georgiou G."/>
            <person name="Paranjpe S.S."/>
            <person name="van Kruijsbergen I."/>
            <person name="Shu S."/>
            <person name="Carlson J."/>
            <person name="Kinoshita T."/>
            <person name="Ohta Y."/>
            <person name="Mawaribuchi S."/>
            <person name="Jenkins J."/>
            <person name="Grimwood J."/>
            <person name="Schmutz J."/>
            <person name="Mitros T."/>
            <person name="Mozaffari S.V."/>
            <person name="Suzuki Y."/>
            <person name="Haramoto Y."/>
            <person name="Yamamoto T.S."/>
            <person name="Takagi C."/>
            <person name="Heald R."/>
            <person name="Miller K."/>
            <person name="Haudenschild C."/>
            <person name="Kitzman J."/>
            <person name="Nakayama T."/>
            <person name="Izutsu Y."/>
            <person name="Robert J."/>
            <person name="Fortriede J."/>
            <person name="Burns K."/>
            <person name="Lotay V."/>
            <person name="Karimi K."/>
            <person name="Yasuoka Y."/>
            <person name="Dichmann D.S."/>
            <person name="Flajnik M.F."/>
            <person name="Houston D.W."/>
            <person name="Shendure J."/>
            <person name="DuPasquier L."/>
            <person name="Vize P.D."/>
            <person name="Zorn A.M."/>
            <person name="Ito M."/>
            <person name="Marcotte E.M."/>
            <person name="Wallingford J.B."/>
            <person name="Ito Y."/>
            <person name="Asashima M."/>
            <person name="Ueno N."/>
            <person name="Matsuda Y."/>
            <person name="Veenstra G.J."/>
            <person name="Fujiyama A."/>
            <person name="Harland R.M."/>
            <person name="Taira M."/>
            <person name="Rokhsar D.S."/>
        </authorList>
    </citation>
    <scope>NUCLEOTIDE SEQUENCE [LARGE SCALE GENOMIC DNA]</scope>
    <source>
        <strain evidence="11">J</strain>
    </source>
</reference>
<feature type="region of interest" description="Disordered" evidence="8">
    <location>
        <begin position="38"/>
        <end position="74"/>
    </location>
</feature>
<keyword evidence="6" id="KW-0539">Nucleus</keyword>
<evidence type="ECO:0000313" key="10">
    <source>
        <dbReference type="EMBL" id="OCT79011.1"/>
    </source>
</evidence>
<gene>
    <name evidence="12" type="primary">msgn1.S</name>
    <name evidence="10" type="ORF">XELAEV_18030106mg</name>
</gene>
<evidence type="ECO:0000256" key="8">
    <source>
        <dbReference type="SAM" id="MobiDB-lite"/>
    </source>
</evidence>
<dbReference type="InterPro" id="IPR040259">
    <property type="entry name" value="Mesogenin/MesP"/>
</dbReference>
<evidence type="ECO:0000256" key="4">
    <source>
        <dbReference type="ARBA" id="ARBA00023125"/>
    </source>
</evidence>
<evidence type="ECO:0000256" key="1">
    <source>
        <dbReference type="ARBA" id="ARBA00022473"/>
    </source>
</evidence>
<dbReference type="Proteomes" id="UP000694892">
    <property type="component" value="Chromosome 5S"/>
</dbReference>
<dbReference type="AlphaFoldDB" id="A0A974CUK8"/>
<dbReference type="Xenbase" id="XB-GENE-6251945">
    <property type="gene designation" value="msgn1.S"/>
</dbReference>
<dbReference type="PROSITE" id="PS50888">
    <property type="entry name" value="BHLH"/>
    <property type="match status" value="1"/>
</dbReference>
<dbReference type="PANTHER" id="PTHR20937">
    <property type="entry name" value="IP14615P"/>
    <property type="match status" value="1"/>
</dbReference>
<dbReference type="RefSeq" id="NP_001136111.1">
    <property type="nucleotide sequence ID" value="NM_001142639.1"/>
</dbReference>